<name>A0ABQ0EQC3_APOSI</name>
<feature type="compositionally biased region" description="Polar residues" evidence="4">
    <location>
        <begin position="535"/>
        <end position="544"/>
    </location>
</feature>
<gene>
    <name evidence="7" type="ORF">APTSU1_000447900</name>
</gene>
<evidence type="ECO:0000259" key="5">
    <source>
        <dbReference type="Pfam" id="PF15094"/>
    </source>
</evidence>
<feature type="compositionally biased region" description="Pro residues" evidence="4">
    <location>
        <begin position="547"/>
        <end position="560"/>
    </location>
</feature>
<evidence type="ECO:0000256" key="4">
    <source>
        <dbReference type="SAM" id="MobiDB-lite"/>
    </source>
</evidence>
<proteinExistence type="predicted"/>
<evidence type="ECO:0000256" key="1">
    <source>
        <dbReference type="ARBA" id="ARBA00004613"/>
    </source>
</evidence>
<accession>A0ABQ0EQC3</accession>
<keyword evidence="2" id="KW-0964">Secreted</keyword>
<dbReference type="InterPro" id="IPR027956">
    <property type="entry name" value="CIROZ"/>
</dbReference>
<evidence type="ECO:0000256" key="2">
    <source>
        <dbReference type="ARBA" id="ARBA00022525"/>
    </source>
</evidence>
<keyword evidence="3" id="KW-0732">Signal</keyword>
<dbReference type="Pfam" id="PF22821">
    <property type="entry name" value="ZP1_ZP4_Ig-like"/>
    <property type="match status" value="1"/>
</dbReference>
<organism evidence="7 8">
    <name type="scientific">Apodemus speciosus</name>
    <name type="common">Large Japanese field mouse</name>
    <dbReference type="NCBI Taxonomy" id="105296"/>
    <lineage>
        <taxon>Eukaryota</taxon>
        <taxon>Metazoa</taxon>
        <taxon>Chordata</taxon>
        <taxon>Craniata</taxon>
        <taxon>Vertebrata</taxon>
        <taxon>Euteleostomi</taxon>
        <taxon>Mammalia</taxon>
        <taxon>Eutheria</taxon>
        <taxon>Euarchontoglires</taxon>
        <taxon>Glires</taxon>
        <taxon>Rodentia</taxon>
        <taxon>Myomorpha</taxon>
        <taxon>Muroidea</taxon>
        <taxon>Muridae</taxon>
        <taxon>Murinae</taxon>
        <taxon>Apodemus</taxon>
    </lineage>
</organism>
<feature type="compositionally biased region" description="Polar residues" evidence="4">
    <location>
        <begin position="411"/>
        <end position="430"/>
    </location>
</feature>
<comment type="caution">
    <text evidence="7">The sequence shown here is derived from an EMBL/GenBank/DDBJ whole genome shotgun (WGS) entry which is preliminary data.</text>
</comment>
<sequence>MEKVECFSDYMTLQIPRSHVQGLRQWLAGVLRLPGAERAPNGLDSLLTKCGYLLHPAHEGGFVFRALYSGCFVQKEKTNYRLEIRMFHKGAKRLKQSHRYTMTCPMTAAARLAEQSVRCYPSFIQVSRPWPPRTDGGQTPWLLSLRGELVASLEDASLMGLEVDIGATTITIQSPRRELLQRQEVRNTSLELLPLRLVSGSYAYSFEAACPLVSSQPGSEISVHIPKQRLGLVKRGSLFEESLSPRFLQVQQSDTFTVAEDRDFVVVSMPATQLLQDQPCQEARESPATQASYRVDLSLDFAEMRSPVHWTVENFFQCVELSHPDSLVILSGMLLELAKMERLGYRRRKRYQAVGGRQRCFACIYVYAPYVYLVHMKTRRGFLNPWNWSYSCKWSVSASDSLAERSREESLVSTVTPGITLPTLPSSRETTPAERTPAASSQLWTPRTAALEEPPQDQLAKEATKQEQDWAEPLMQMTRPAGGSPGQMVSPSSSAMREHQGPQTPPEEADLSPHPQTPATLSSEHTEGSQAGPDSPSTHLSSEIPSAPWPSWPSDGPPMLPSSEPSVTLTEVPRGTEAGQDSVQPSGSPFPPGESSSGTVDSTESVEPIPREPSHISEEFPPLTRPFLSSLAEEGLVFHHDPRSPQERLIIRAEGSLQADHGPSGEEARGHLDLSTSQPSQGMTGLGLTILLGTRATFTTSRGRQPDARAYLGTSSPEPTGRPRVGPAALQTTPPKGLLLSTPEKPAAPAEGAADRTLQLESAPSRPEDWRDLEAAYTASPLPSDTQSLLVPTEPPFPRSGEPENTLPGGQASVDSRLVPTAESRQSAEL</sequence>
<dbReference type="Proteomes" id="UP001623349">
    <property type="component" value="Unassembled WGS sequence"/>
</dbReference>
<feature type="region of interest" description="Disordered" evidence="4">
    <location>
        <begin position="476"/>
        <end position="622"/>
    </location>
</feature>
<feature type="domain" description="CIROZ beta" evidence="5">
    <location>
        <begin position="214"/>
        <end position="318"/>
    </location>
</feature>
<feature type="compositionally biased region" description="Basic and acidic residues" evidence="4">
    <location>
        <begin position="663"/>
        <end position="672"/>
    </location>
</feature>
<dbReference type="InterPro" id="IPR054554">
    <property type="entry name" value="ZP1/4_Ig-like"/>
</dbReference>
<feature type="compositionally biased region" description="Polar residues" evidence="4">
    <location>
        <begin position="781"/>
        <end position="790"/>
    </location>
</feature>
<keyword evidence="8" id="KW-1185">Reference proteome</keyword>
<dbReference type="InterPro" id="IPR049521">
    <property type="entry name" value="CIROZ_b"/>
</dbReference>
<feature type="region of interest" description="Disordered" evidence="4">
    <location>
        <begin position="409"/>
        <end position="446"/>
    </location>
</feature>
<feature type="domain" description="Zona pellucida sperm-binding protein 1/4 Ig-like" evidence="6">
    <location>
        <begin position="49"/>
        <end position="105"/>
    </location>
</feature>
<dbReference type="EMBL" id="BAAFST010000004">
    <property type="protein sequence ID" value="GAB1289249.1"/>
    <property type="molecule type" value="Genomic_DNA"/>
</dbReference>
<evidence type="ECO:0000313" key="8">
    <source>
        <dbReference type="Proteomes" id="UP001623349"/>
    </source>
</evidence>
<evidence type="ECO:0000313" key="7">
    <source>
        <dbReference type="EMBL" id="GAB1289249.1"/>
    </source>
</evidence>
<dbReference type="PANTHER" id="PTHR38653:SF1">
    <property type="entry name" value="GENE 572-RELATED"/>
    <property type="match status" value="1"/>
</dbReference>
<feature type="region of interest" description="Disordered" evidence="4">
    <location>
        <begin position="698"/>
        <end position="830"/>
    </location>
</feature>
<dbReference type="PANTHER" id="PTHR38653">
    <property type="entry name" value="GENE 572-RELATED"/>
    <property type="match status" value="1"/>
</dbReference>
<reference evidence="7 8" key="1">
    <citation type="submission" date="2024-08" db="EMBL/GenBank/DDBJ databases">
        <title>The draft genome of Apodemus speciosus.</title>
        <authorList>
            <person name="Nabeshima K."/>
            <person name="Suzuki S."/>
            <person name="Onuma M."/>
        </authorList>
    </citation>
    <scope>NUCLEOTIDE SEQUENCE [LARGE SCALE GENOMIC DNA]</scope>
    <source>
        <strain evidence="7">IB14-021</strain>
    </source>
</reference>
<evidence type="ECO:0000259" key="6">
    <source>
        <dbReference type="Pfam" id="PF22821"/>
    </source>
</evidence>
<feature type="region of interest" description="Disordered" evidence="4">
    <location>
        <begin position="655"/>
        <end position="682"/>
    </location>
</feature>
<comment type="subcellular location">
    <subcellularLocation>
        <location evidence="1">Secreted</location>
    </subcellularLocation>
</comment>
<protein>
    <submittedName>
        <fullName evidence="7">Predicted gene 572</fullName>
    </submittedName>
</protein>
<feature type="compositionally biased region" description="Low complexity" evidence="4">
    <location>
        <begin position="743"/>
        <end position="752"/>
    </location>
</feature>
<evidence type="ECO:0000256" key="3">
    <source>
        <dbReference type="ARBA" id="ARBA00022729"/>
    </source>
</evidence>
<feature type="compositionally biased region" description="Basic and acidic residues" evidence="4">
    <location>
        <begin position="609"/>
        <end position="618"/>
    </location>
</feature>
<dbReference type="Pfam" id="PF15094">
    <property type="entry name" value="DUF4556"/>
    <property type="match status" value="1"/>
</dbReference>